<dbReference type="EMBL" id="CP035033">
    <property type="protein sequence ID" value="QAB14425.1"/>
    <property type="molecule type" value="Genomic_DNA"/>
</dbReference>
<dbReference type="GO" id="GO:0016787">
    <property type="term" value="F:hydrolase activity"/>
    <property type="evidence" value="ECO:0007669"/>
    <property type="project" value="UniProtKB-KW"/>
</dbReference>
<keyword evidence="2" id="KW-0378">Hydrolase</keyword>
<dbReference type="InterPro" id="IPR036866">
    <property type="entry name" value="RibonucZ/Hydroxyglut_hydro"/>
</dbReference>
<proteinExistence type="predicted"/>
<name>A0A451G4M1_9GAMM</name>
<dbReference type="InterPro" id="IPR001279">
    <property type="entry name" value="Metallo-B-lactamas"/>
</dbReference>
<gene>
    <name evidence="2" type="ORF">EPV75_01420</name>
</gene>
<dbReference type="InterPro" id="IPR052159">
    <property type="entry name" value="Competence_DNA_uptake"/>
</dbReference>
<accession>A0A451G4M1</accession>
<evidence type="ECO:0000313" key="3">
    <source>
        <dbReference type="Proteomes" id="UP000285478"/>
    </source>
</evidence>
<feature type="domain" description="Metallo-beta-lactamase" evidence="1">
    <location>
        <begin position="30"/>
        <end position="123"/>
    </location>
</feature>
<dbReference type="AlphaFoldDB" id="A0A451G4M1"/>
<dbReference type="SUPFAM" id="SSF56281">
    <property type="entry name" value="Metallo-hydrolase/oxidoreductase"/>
    <property type="match status" value="1"/>
</dbReference>
<protein>
    <submittedName>
        <fullName evidence="2">MBL fold metallo-hydrolase</fullName>
    </submittedName>
</protein>
<dbReference type="Proteomes" id="UP000285478">
    <property type="component" value="Chromosome"/>
</dbReference>
<dbReference type="RefSeq" id="WP_128384229.1">
    <property type="nucleotide sequence ID" value="NZ_CP035033.1"/>
</dbReference>
<dbReference type="Pfam" id="PF00753">
    <property type="entry name" value="Lactamase_B"/>
    <property type="match status" value="1"/>
</dbReference>
<dbReference type="Gene3D" id="3.60.15.10">
    <property type="entry name" value="Ribonuclease Z/Hydroxyacylglutathione hydrolase-like"/>
    <property type="match status" value="1"/>
</dbReference>
<dbReference type="KEGG" id="htr:EPV75_01420"/>
<reference evidence="2 3" key="1">
    <citation type="journal article" date="2018" name="Environ. Microbiol.">
        <title>Genomes of ubiquitous marine and hypersaline Hydrogenovibrio, Thiomicrorhabdus and Thiomicrospira spp. encode a diversity of mechanisms to sustain chemolithoautotrophy in heterogeneous environments.</title>
        <authorList>
            <person name="Scott K.M."/>
            <person name="Williams J."/>
            <person name="Porter C.M.B."/>
            <person name="Russel S."/>
            <person name="Harmer T.L."/>
            <person name="Paul J.H."/>
            <person name="Antonen K.M."/>
            <person name="Bridges M.K."/>
            <person name="Camper G.J."/>
            <person name="Campla C.K."/>
            <person name="Casella L.G."/>
            <person name="Chase E."/>
            <person name="Conrad J.W."/>
            <person name="Cruz M.C."/>
            <person name="Dunlap D.S."/>
            <person name="Duran L."/>
            <person name="Fahsbender E.M."/>
            <person name="Goldsmith D.B."/>
            <person name="Keeley R.F."/>
            <person name="Kondoff M.R."/>
            <person name="Kussy B.I."/>
            <person name="Lane M.K."/>
            <person name="Lawler S."/>
            <person name="Leigh B.A."/>
            <person name="Lewis C."/>
            <person name="Lostal L.M."/>
            <person name="Marking D."/>
            <person name="Mancera P.A."/>
            <person name="McClenthan E.C."/>
            <person name="McIntyre E.A."/>
            <person name="Mine J.A."/>
            <person name="Modi S."/>
            <person name="Moore B.D."/>
            <person name="Morgan W.A."/>
            <person name="Nelson K.M."/>
            <person name="Nguyen K.N."/>
            <person name="Ogburn N."/>
            <person name="Parrino D.G."/>
            <person name="Pedapudi A.D."/>
            <person name="Pelham R.P."/>
            <person name="Preece A.M."/>
            <person name="Rampersad E.A."/>
            <person name="Richardson J.C."/>
            <person name="Rodgers C.M."/>
            <person name="Schaffer B.L."/>
            <person name="Sheridan N.E."/>
            <person name="Solone M.R."/>
            <person name="Staley Z.R."/>
            <person name="Tabuchi M."/>
            <person name="Waide R.J."/>
            <person name="Wanjugi P.W."/>
            <person name="Young S."/>
            <person name="Clum A."/>
            <person name="Daum C."/>
            <person name="Huntemann M."/>
            <person name="Ivanova N."/>
            <person name="Kyrpides N."/>
            <person name="Mikhailova N."/>
            <person name="Palaniappan K."/>
            <person name="Pillay M."/>
            <person name="Reddy T.B.K."/>
            <person name="Shapiro N."/>
            <person name="Stamatis D."/>
            <person name="Varghese N."/>
            <person name="Woyke T."/>
            <person name="Boden R."/>
            <person name="Freyermuth S.K."/>
            <person name="Kerfeld C.A."/>
        </authorList>
    </citation>
    <scope>NUCLEOTIDE SEQUENCE [LARGE SCALE GENOMIC DNA]</scope>
    <source>
        <strain evidence="2 3">JR-2</strain>
    </source>
</reference>
<organism evidence="2 3">
    <name type="scientific">Hydrogenovibrio thermophilus</name>
    <dbReference type="NCBI Taxonomy" id="265883"/>
    <lineage>
        <taxon>Bacteria</taxon>
        <taxon>Pseudomonadati</taxon>
        <taxon>Pseudomonadota</taxon>
        <taxon>Gammaproteobacteria</taxon>
        <taxon>Thiotrichales</taxon>
        <taxon>Piscirickettsiaceae</taxon>
        <taxon>Hydrogenovibrio</taxon>
    </lineage>
</organism>
<dbReference type="PANTHER" id="PTHR30619">
    <property type="entry name" value="DNA INTERNALIZATION/COMPETENCE PROTEIN COMEC/REC2"/>
    <property type="match status" value="1"/>
</dbReference>
<evidence type="ECO:0000259" key="1">
    <source>
        <dbReference type="Pfam" id="PF00753"/>
    </source>
</evidence>
<dbReference type="PANTHER" id="PTHR30619:SF1">
    <property type="entry name" value="RECOMBINATION PROTEIN 2"/>
    <property type="match status" value="1"/>
</dbReference>
<evidence type="ECO:0000313" key="2">
    <source>
        <dbReference type="EMBL" id="QAB14425.1"/>
    </source>
</evidence>
<keyword evidence="3" id="KW-1185">Reference proteome</keyword>
<sequence length="405" mass="46047">MLVQRTFHPVGQGAFYTEEHLKPRTDIEFRVVYDCGGSSGKIVKDEIDRKYRKNEQIDAVFISHFHQDHINGLEYLLSRCDVKKVFIPSLTDSLKALYVAQNELEGSAGFYNTLILSPEEVLDTEVCTVEEFNPEEELTEEELSLVEGEFPKSIKSGVKLTATTCGWVYVPFQIANYKVADEFMEQLNLLGVNVDNIVNKLKEKDKRQAIIRAYKEVLKFNRASNLNANSLCVYSGLGVGDKRGGLISIQNKSFDISDRCGCLYTGDFEANNTQNLQSLLKGYLPYWDLISTVQIPHHGSKENYSDQLISKDVISLVSAEPGAKYYHPDGQVVKALADMGSKLHLVTLDRDTEVKQYISYNRLRALSSISLRYEKVLARMFPEYVVRTLLNSYFLFTKKTITENY</sequence>